<dbReference type="GO" id="GO:0036376">
    <property type="term" value="P:sodium ion export across plasma membrane"/>
    <property type="evidence" value="ECO:0007669"/>
    <property type="project" value="InterPro"/>
</dbReference>
<keyword evidence="7" id="KW-0732">Signal</keyword>
<reference evidence="8 9" key="1">
    <citation type="submission" date="2017-10" db="EMBL/GenBank/DDBJ databases">
        <title>Resolving the taxonomy of Roseburia spp., Eubacterium rectale and Agathobacter spp. through phylogenomic analysis.</title>
        <authorList>
            <person name="Sheridan P.O."/>
            <person name="Walker A.W."/>
            <person name="Duncan S.H."/>
            <person name="Scott K.P."/>
            <person name="Toole P.W.O."/>
            <person name="Luis P."/>
            <person name="Flint H.J."/>
        </authorList>
    </citation>
    <scope>NUCLEOTIDE SEQUENCE [LARGE SCALE GENOMIC DNA]</scope>
    <source>
        <strain evidence="8 9">JK623</strain>
    </source>
</reference>
<reference evidence="8 9" key="2">
    <citation type="submission" date="2017-10" db="EMBL/GenBank/DDBJ databases">
        <authorList>
            <person name="Banno H."/>
            <person name="Chua N.-H."/>
        </authorList>
    </citation>
    <scope>NUCLEOTIDE SEQUENCE [LARGE SCALE GENOMIC DNA]</scope>
    <source>
        <strain evidence="8 9">JK623</strain>
    </source>
</reference>
<keyword evidence="2" id="KW-1003">Cell membrane</keyword>
<dbReference type="GO" id="GO:0015081">
    <property type="term" value="F:sodium ion transmembrane transporter activity"/>
    <property type="evidence" value="ECO:0007669"/>
    <property type="project" value="InterPro"/>
</dbReference>
<dbReference type="PROSITE" id="PS51257">
    <property type="entry name" value="PROKAR_LIPOPROTEIN"/>
    <property type="match status" value="1"/>
</dbReference>
<evidence type="ECO:0000313" key="9">
    <source>
        <dbReference type="Proteomes" id="UP000224563"/>
    </source>
</evidence>
<feature type="transmembrane region" description="Helical" evidence="6">
    <location>
        <begin position="181"/>
        <end position="204"/>
    </location>
</feature>
<dbReference type="EMBL" id="PDYG01000012">
    <property type="protein sequence ID" value="PHU38300.1"/>
    <property type="molecule type" value="Genomic_DNA"/>
</dbReference>
<comment type="subcellular location">
    <subcellularLocation>
        <location evidence="1">Cell membrane</location>
    </subcellularLocation>
</comment>
<name>A0A2G3E558_9FIRM</name>
<keyword evidence="4 6" id="KW-1133">Transmembrane helix</keyword>
<evidence type="ECO:0000256" key="1">
    <source>
        <dbReference type="ARBA" id="ARBA00004236"/>
    </source>
</evidence>
<protein>
    <submittedName>
        <fullName evidence="8">Sodium pump decarboxylase subunit gamma</fullName>
    </submittedName>
</protein>
<evidence type="ECO:0000256" key="7">
    <source>
        <dbReference type="SAM" id="SignalP"/>
    </source>
</evidence>
<dbReference type="InterPro" id="IPR005899">
    <property type="entry name" value="Na_pump_deCOase"/>
</dbReference>
<dbReference type="Pfam" id="PF04277">
    <property type="entry name" value="OAD_gamma"/>
    <property type="match status" value="1"/>
</dbReference>
<keyword evidence="5 6" id="KW-0472">Membrane</keyword>
<evidence type="ECO:0000256" key="3">
    <source>
        <dbReference type="ARBA" id="ARBA00022692"/>
    </source>
</evidence>
<evidence type="ECO:0000256" key="4">
    <source>
        <dbReference type="ARBA" id="ARBA00022989"/>
    </source>
</evidence>
<evidence type="ECO:0000256" key="2">
    <source>
        <dbReference type="ARBA" id="ARBA00022475"/>
    </source>
</evidence>
<accession>A0A2G3E558</accession>
<dbReference type="AlphaFoldDB" id="A0A2G3E558"/>
<evidence type="ECO:0000256" key="6">
    <source>
        <dbReference type="SAM" id="Phobius"/>
    </source>
</evidence>
<dbReference type="Proteomes" id="UP000224563">
    <property type="component" value="Unassembled WGS sequence"/>
</dbReference>
<organism evidence="8 9">
    <name type="scientific">Agathobacter ruminis</name>
    <dbReference type="NCBI Taxonomy" id="1712665"/>
    <lineage>
        <taxon>Bacteria</taxon>
        <taxon>Bacillati</taxon>
        <taxon>Bacillota</taxon>
        <taxon>Clostridia</taxon>
        <taxon>Lachnospirales</taxon>
        <taxon>Lachnospiraceae</taxon>
        <taxon>Agathobacter</taxon>
    </lineage>
</organism>
<feature type="chain" id="PRO_5038837311" evidence="7">
    <location>
        <begin position="23"/>
        <end position="268"/>
    </location>
</feature>
<dbReference type="GO" id="GO:0005886">
    <property type="term" value="C:plasma membrane"/>
    <property type="evidence" value="ECO:0007669"/>
    <property type="project" value="UniProtKB-SubCell"/>
</dbReference>
<dbReference type="RefSeq" id="WP_031545587.1">
    <property type="nucleotide sequence ID" value="NZ_JANSWH010000099.1"/>
</dbReference>
<proteinExistence type="predicted"/>
<evidence type="ECO:0000256" key="5">
    <source>
        <dbReference type="ARBA" id="ARBA00023136"/>
    </source>
</evidence>
<gene>
    <name evidence="8" type="ORF">CSX02_03735</name>
</gene>
<keyword evidence="9" id="KW-1185">Reference proteome</keyword>
<keyword evidence="3 6" id="KW-0812">Transmembrane</keyword>
<comment type="caution">
    <text evidence="8">The sequence shown here is derived from an EMBL/GenBank/DDBJ whole genome shotgun (WGS) entry which is preliminary data.</text>
</comment>
<feature type="signal peptide" evidence="7">
    <location>
        <begin position="1"/>
        <end position="22"/>
    </location>
</feature>
<evidence type="ECO:0000313" key="8">
    <source>
        <dbReference type="EMBL" id="PHU38300.1"/>
    </source>
</evidence>
<sequence length="268" mass="29606">MKKKLALLLGALVAAITLTACGTDPKEADYNGKTYQELETEMNQYVSVIGMLHSSVASFVEQNNMKPEDFDYSQMTSEETIESYKSYGVNEQELAAVESWDNIVAQYGELDRTDAESFTINKAGNTTTTDISLYFKNEDGVEKEVIFEIVYKSWNMEVTGVTIEPYKSLTEKMTKAGLNTVISMSVVFVVLIVISLIISAFNIFPYLEKRKKEKAQQVSAAPAVETVATTEVVEETDDLELVAVIAAAIAASEGCSTSDFVVRSINRR</sequence>